<dbReference type="Proteomes" id="UP000298061">
    <property type="component" value="Unassembled WGS sequence"/>
</dbReference>
<evidence type="ECO:0000259" key="1">
    <source>
        <dbReference type="Pfam" id="PF12417"/>
    </source>
</evidence>
<sequence length="324" mass="36312">MSQPQMSNEDSTPNSLEPTIPIRIGAGSFATIFSSPGRSIVFKVAHSQLDSATVREEFNSLHSVYTLCNSDSIFAIPRAFAFYDPQTQEIFSFPASPPRERRRGPRSHFNPQFFAKLPDSACYVMDRAAPLPMSIGENIRSKYYSERAIASGAAFPLLCRLYFGKTLGPLASRFINPNNFPLDVARYDQLWQERQDDLSPKEEVAEGMGEMLSKIHWIAGYDARDVEFVMAGAPHAATTRLYVIDYNQMRAIDRDADDVSPLVDAFFANDPYYPRPMPNDALYKIFAKAYVDSCSEERRGRAALFLRAIEARQAATNAAVQMAV</sequence>
<reference evidence="2 3" key="1">
    <citation type="submission" date="2019-02" db="EMBL/GenBank/DDBJ databases">
        <title>Genome sequencing of the rare red list fungi Hericium alpestre (H. flagellum).</title>
        <authorList>
            <person name="Buettner E."/>
            <person name="Kellner H."/>
        </authorList>
    </citation>
    <scope>NUCLEOTIDE SEQUENCE [LARGE SCALE GENOMIC DNA]</scope>
    <source>
        <strain evidence="2 3">DSM 108284</strain>
    </source>
</reference>
<dbReference type="STRING" id="135208.A0A4Z0A3Y5"/>
<comment type="caution">
    <text evidence="2">The sequence shown here is derived from an EMBL/GenBank/DDBJ whole genome shotgun (WGS) entry which is preliminary data.</text>
</comment>
<dbReference type="AlphaFoldDB" id="A0A4Z0A3Y5"/>
<dbReference type="Pfam" id="PF12417">
    <property type="entry name" value="DUF3669"/>
    <property type="match status" value="1"/>
</dbReference>
<protein>
    <recommendedName>
        <fullName evidence="1">DUF3669 domain-containing protein</fullName>
    </recommendedName>
</protein>
<name>A0A4Z0A3Y5_9AGAM</name>
<dbReference type="PANTHER" id="PTHR40780:SF2">
    <property type="entry name" value="DUF3669 DOMAIN-CONTAINING PROTEIN"/>
    <property type="match status" value="1"/>
</dbReference>
<dbReference type="OrthoDB" id="2993351at2759"/>
<evidence type="ECO:0000313" key="2">
    <source>
        <dbReference type="EMBL" id="TFY81736.1"/>
    </source>
</evidence>
<keyword evidence="3" id="KW-1185">Reference proteome</keyword>
<dbReference type="PANTHER" id="PTHR40780">
    <property type="entry name" value="DUF3669 DOMAIN-CONTAINING PROTEIN"/>
    <property type="match status" value="1"/>
</dbReference>
<dbReference type="InterPro" id="IPR022137">
    <property type="entry name" value="Znf_prot_DUF3669"/>
</dbReference>
<dbReference type="EMBL" id="SFCI01000179">
    <property type="protein sequence ID" value="TFY81736.1"/>
    <property type="molecule type" value="Genomic_DNA"/>
</dbReference>
<feature type="domain" description="DUF3669" evidence="1">
    <location>
        <begin position="241"/>
        <end position="293"/>
    </location>
</feature>
<organism evidence="2 3">
    <name type="scientific">Hericium alpestre</name>
    <dbReference type="NCBI Taxonomy" id="135208"/>
    <lineage>
        <taxon>Eukaryota</taxon>
        <taxon>Fungi</taxon>
        <taxon>Dikarya</taxon>
        <taxon>Basidiomycota</taxon>
        <taxon>Agaricomycotina</taxon>
        <taxon>Agaricomycetes</taxon>
        <taxon>Russulales</taxon>
        <taxon>Hericiaceae</taxon>
        <taxon>Hericium</taxon>
    </lineage>
</organism>
<proteinExistence type="predicted"/>
<evidence type="ECO:0000313" key="3">
    <source>
        <dbReference type="Proteomes" id="UP000298061"/>
    </source>
</evidence>
<gene>
    <name evidence="2" type="ORF">EWM64_g2275</name>
</gene>
<accession>A0A4Z0A3Y5</accession>